<evidence type="ECO:0000313" key="2">
    <source>
        <dbReference type="EMBL" id="GIJ49415.1"/>
    </source>
</evidence>
<accession>A0A8J3YT51</accession>
<dbReference type="RefSeq" id="WP_203902878.1">
    <property type="nucleotide sequence ID" value="NZ_BOPF01000026.1"/>
</dbReference>
<keyword evidence="3" id="KW-1185">Reference proteome</keyword>
<comment type="caution">
    <text evidence="2">The sequence shown here is derived from an EMBL/GenBank/DDBJ whole genome shotgun (WGS) entry which is preliminary data.</text>
</comment>
<protein>
    <submittedName>
        <fullName evidence="2">Uncharacterized protein</fullName>
    </submittedName>
</protein>
<evidence type="ECO:0000256" key="1">
    <source>
        <dbReference type="SAM" id="Phobius"/>
    </source>
</evidence>
<keyword evidence="1" id="KW-1133">Transmembrane helix</keyword>
<sequence>MAYRVGVVQNENELLRYSYADVRQLLSSFDYEVKYFTGENIASLGSQIERLDSLVIATNACNDAVIRAWLDDNGERITDRVKAQRLGMLVLFQMALSDDRRHGPFPFLKDPFVVTGRKLVTGDRSARLLEVAPSSSSHPILRHPTRISVDRVNAHCMDNPNVPGLCWGYLDSFSADVYSSVAQLAGPASERKDLLLATDDPAGPRVIVSALVLDWQRHDELFGNCVRFVTEGSTPVALLKRRGTDSFELDLAEHVLRDKKIPIAQYVMSELSEWTPEEIRYGAVLLDPAWPEAEAKICVDRIIRDEGHPPVHYFSRLNPHRTLAVSVSRENDYQLLSSTAQLWLQTQYNGGLWDNSFWATVDVLAFFSDQSLDLSPYRDAVLEQVAKHLQPDGSYDGVFGATCAALNVMYWLGEDGPRYAAALGWVKSRAANQNLYNRATAADLLSRIAPDAIPSAELSRVRQGILQNPEGWASGLETLRYMRTLIALGEFEHAQRQVEKLRPAAAGQAEWLTVFGAAETVGILLDLYQGMNSSVGSIKQLLFSGLAYILDEYDSESGSWRQQTAATAKAALALARFAKIVDPAIGQALLSIADRRARRLDLDTLDRFRQKNHEMLLIAQATADSAAQAGEDGRQSSVRLAGARRLSVTLFIFGYLLLIALAVALIPQTIGWEGLHKWATDWKELSIPLGLLTFLAPVYIGIRISIAFGGSPRWLTFLETHLPRLAQWLKG</sequence>
<proteinExistence type="predicted"/>
<evidence type="ECO:0000313" key="3">
    <source>
        <dbReference type="Proteomes" id="UP000619260"/>
    </source>
</evidence>
<reference evidence="2" key="1">
    <citation type="submission" date="2021-01" db="EMBL/GenBank/DDBJ databases">
        <title>Whole genome shotgun sequence of Virgisporangium aliadipatigenens NBRC 105644.</title>
        <authorList>
            <person name="Komaki H."/>
            <person name="Tamura T."/>
        </authorList>
    </citation>
    <scope>NUCLEOTIDE SEQUENCE</scope>
    <source>
        <strain evidence="2">NBRC 105644</strain>
    </source>
</reference>
<keyword evidence="1" id="KW-0472">Membrane</keyword>
<feature type="transmembrane region" description="Helical" evidence="1">
    <location>
        <begin position="646"/>
        <end position="666"/>
    </location>
</feature>
<organism evidence="2 3">
    <name type="scientific">Virgisporangium aliadipatigenens</name>
    <dbReference type="NCBI Taxonomy" id="741659"/>
    <lineage>
        <taxon>Bacteria</taxon>
        <taxon>Bacillati</taxon>
        <taxon>Actinomycetota</taxon>
        <taxon>Actinomycetes</taxon>
        <taxon>Micromonosporales</taxon>
        <taxon>Micromonosporaceae</taxon>
        <taxon>Virgisporangium</taxon>
    </lineage>
</organism>
<keyword evidence="1" id="KW-0812">Transmembrane</keyword>
<dbReference type="AlphaFoldDB" id="A0A8J3YT51"/>
<dbReference type="EMBL" id="BOPF01000026">
    <property type="protein sequence ID" value="GIJ49415.1"/>
    <property type="molecule type" value="Genomic_DNA"/>
</dbReference>
<name>A0A8J3YT51_9ACTN</name>
<dbReference type="Proteomes" id="UP000619260">
    <property type="component" value="Unassembled WGS sequence"/>
</dbReference>
<gene>
    <name evidence="2" type="ORF">Val02_63010</name>
</gene>
<feature type="transmembrane region" description="Helical" evidence="1">
    <location>
        <begin position="687"/>
        <end position="708"/>
    </location>
</feature>